<dbReference type="GO" id="GO:0003677">
    <property type="term" value="F:DNA binding"/>
    <property type="evidence" value="ECO:0007669"/>
    <property type="project" value="UniProtKB-KW"/>
</dbReference>
<keyword evidence="12" id="KW-0413">Isomerase</keyword>
<feature type="signal peptide" evidence="13">
    <location>
        <begin position="1"/>
        <end position="15"/>
    </location>
</feature>
<evidence type="ECO:0000256" key="3">
    <source>
        <dbReference type="ARBA" id="ARBA00004141"/>
    </source>
</evidence>
<comment type="subcellular location">
    <subcellularLocation>
        <location evidence="3">Membrane</location>
        <topology evidence="3">Multi-pass membrane protein</topology>
    </subcellularLocation>
</comment>
<dbReference type="Pfam" id="PF16898">
    <property type="entry name" value="TOPRIM_C"/>
    <property type="match status" value="1"/>
</dbReference>
<dbReference type="FunFam" id="3.40.50.670:FF:000001">
    <property type="entry name" value="DNA topoisomerase 2"/>
    <property type="match status" value="1"/>
</dbReference>
<keyword evidence="13" id="KW-0732">Signal</keyword>
<dbReference type="InterPro" id="IPR013759">
    <property type="entry name" value="Topo_IIA_B_C"/>
</dbReference>
<evidence type="ECO:0000313" key="16">
    <source>
        <dbReference type="Proteomes" id="UP000823749"/>
    </source>
</evidence>
<dbReference type="InterPro" id="IPR031660">
    <property type="entry name" value="TOPRIM_C"/>
</dbReference>
<dbReference type="SUPFAM" id="SSF56719">
    <property type="entry name" value="Type II DNA topoisomerase"/>
    <property type="match status" value="1"/>
</dbReference>
<dbReference type="GO" id="GO:0005524">
    <property type="term" value="F:ATP binding"/>
    <property type="evidence" value="ECO:0007669"/>
    <property type="project" value="UniProtKB-KW"/>
</dbReference>
<dbReference type="AlphaFoldDB" id="A0AAV6IZP4"/>
<protein>
    <recommendedName>
        <fullName evidence="4">DNA topoisomerase (ATP-hydrolyzing)</fullName>
        <ecNumber evidence="4">5.6.2.2</ecNumber>
    </recommendedName>
</protein>
<name>A0AAV6IZP4_9ERIC</name>
<evidence type="ECO:0000313" key="15">
    <source>
        <dbReference type="EMBL" id="KAG5532305.1"/>
    </source>
</evidence>
<dbReference type="EMBL" id="JACTNZ010000009">
    <property type="protein sequence ID" value="KAG5532305.1"/>
    <property type="molecule type" value="Genomic_DNA"/>
</dbReference>
<dbReference type="Gene3D" id="3.40.50.670">
    <property type="match status" value="1"/>
</dbReference>
<evidence type="ECO:0000256" key="10">
    <source>
        <dbReference type="ARBA" id="ARBA00023125"/>
    </source>
</evidence>
<proteinExistence type="predicted"/>
<dbReference type="GO" id="GO:0003723">
    <property type="term" value="F:RNA binding"/>
    <property type="evidence" value="ECO:0007669"/>
    <property type="project" value="InterPro"/>
</dbReference>
<evidence type="ECO:0000256" key="2">
    <source>
        <dbReference type="ARBA" id="ARBA00001946"/>
    </source>
</evidence>
<dbReference type="EC" id="5.6.2.2" evidence="4"/>
<keyword evidence="5" id="KW-0812">Transmembrane</keyword>
<evidence type="ECO:0000256" key="6">
    <source>
        <dbReference type="ARBA" id="ARBA00022741"/>
    </source>
</evidence>
<reference evidence="15" key="1">
    <citation type="submission" date="2020-08" db="EMBL/GenBank/DDBJ databases">
        <title>Plant Genome Project.</title>
        <authorList>
            <person name="Zhang R.-G."/>
        </authorList>
    </citation>
    <scope>NUCLEOTIDE SEQUENCE</scope>
    <source>
        <strain evidence="15">WSP0</strain>
        <tissue evidence="15">Leaf</tissue>
    </source>
</reference>
<evidence type="ECO:0000256" key="8">
    <source>
        <dbReference type="ARBA" id="ARBA00022989"/>
    </source>
</evidence>
<dbReference type="PANTHER" id="PTHR10169:SF38">
    <property type="entry name" value="DNA TOPOISOMERASE 2"/>
    <property type="match status" value="1"/>
</dbReference>
<evidence type="ECO:0000256" key="13">
    <source>
        <dbReference type="SAM" id="SignalP"/>
    </source>
</evidence>
<dbReference type="Proteomes" id="UP000823749">
    <property type="component" value="Chromosome 9"/>
</dbReference>
<keyword evidence="11" id="KW-0472">Membrane</keyword>
<sequence>MGQVLVCSIVGLVLGHLVFISTTVTAVKGYAGAGINPAKCFSQVVVRGGHLWDGHWIFWVEVVDGVEEGVGISGVEPDRRQWSSAYEECGKEKINRFLLLRRGTEGPTLPIHHPQPSRLMPSICLISLAESPSIIISPGTPLAVHHHHFEGVKELMSSRLVSSIVSQTERENREYFNDLESHNKDIIWEDEQDGEAIELAFSKKKFEARKNWLRHFEPGTYLNQKEKLIKYIDFVYKELILFSMADLQRSIPSITSVFLSFLQLVAYFAFLEVLLNSHIAFVLNLDTSSSRYIVGSLESGLGGLDANILSQCAFAVDNLAKPAAPNLTPRVSDCPDVVPKVMKNPQNFLSHFKKNTVSTFSSFFILIPVLGCNSCGKPITLSSLCCSIWLDTKLLPNKCSSLQAPYVFSTVYYARDYYTSDGFGAEIYPGGYVNSSIMSTVLSQVVGGFIVTIRCDTFNRVTRVKEIVFCIDGHGASLLNCRRDVELNCDRSLVYFPLPPTPHSPPPPSPLLLLHLPPSFSSSSSSRSSHFSSSHFSSCSVGCCLTSLVGLSPGASMVEGGVQWVPPRMGVEAVEKPHLLEKVGEVDWGGRHGGS</sequence>
<dbReference type="GO" id="GO:0016020">
    <property type="term" value="C:membrane"/>
    <property type="evidence" value="ECO:0007669"/>
    <property type="project" value="UniProtKB-SubCell"/>
</dbReference>
<dbReference type="GO" id="GO:0000819">
    <property type="term" value="P:sister chromatid segregation"/>
    <property type="evidence" value="ECO:0007669"/>
    <property type="project" value="TreeGrafter"/>
</dbReference>
<comment type="cofactor">
    <cofactor evidence="2">
        <name>Mg(2+)</name>
        <dbReference type="ChEBI" id="CHEBI:18420"/>
    </cofactor>
</comment>
<dbReference type="InterPro" id="IPR000425">
    <property type="entry name" value="MIP"/>
</dbReference>
<evidence type="ECO:0000256" key="12">
    <source>
        <dbReference type="ARBA" id="ARBA00023235"/>
    </source>
</evidence>
<keyword evidence="8" id="KW-1133">Transmembrane helix</keyword>
<keyword evidence="16" id="KW-1185">Reference proteome</keyword>
<keyword evidence="6" id="KW-0547">Nucleotide-binding</keyword>
<dbReference type="GO" id="GO:0015267">
    <property type="term" value="F:channel activity"/>
    <property type="evidence" value="ECO:0007669"/>
    <property type="project" value="InterPro"/>
</dbReference>
<dbReference type="GO" id="GO:0033897">
    <property type="term" value="F:ribonuclease T2 activity"/>
    <property type="evidence" value="ECO:0007669"/>
    <property type="project" value="InterPro"/>
</dbReference>
<keyword evidence="7" id="KW-0067">ATP-binding</keyword>
<dbReference type="PANTHER" id="PTHR10169">
    <property type="entry name" value="DNA TOPOISOMERASE/GYRASE"/>
    <property type="match status" value="1"/>
</dbReference>
<dbReference type="GO" id="GO:0000712">
    <property type="term" value="P:resolution of meiotic recombination intermediates"/>
    <property type="evidence" value="ECO:0007669"/>
    <property type="project" value="TreeGrafter"/>
</dbReference>
<comment type="caution">
    <text evidence="15">The sequence shown here is derived from an EMBL/GenBank/DDBJ whole genome shotgun (WGS) entry which is preliminary data.</text>
</comment>
<evidence type="ECO:0000256" key="4">
    <source>
        <dbReference type="ARBA" id="ARBA00012895"/>
    </source>
</evidence>
<evidence type="ECO:0000256" key="5">
    <source>
        <dbReference type="ARBA" id="ARBA00022692"/>
    </source>
</evidence>
<dbReference type="GO" id="GO:0005634">
    <property type="term" value="C:nucleus"/>
    <property type="evidence" value="ECO:0007669"/>
    <property type="project" value="TreeGrafter"/>
</dbReference>
<dbReference type="Gene3D" id="1.20.1080.10">
    <property type="entry name" value="Glycerol uptake facilitator protein"/>
    <property type="match status" value="1"/>
</dbReference>
<dbReference type="SUPFAM" id="SSF81338">
    <property type="entry name" value="Aquaporin-like"/>
    <property type="match status" value="1"/>
</dbReference>
<keyword evidence="10" id="KW-0238">DNA-binding</keyword>
<organism evidence="15 16">
    <name type="scientific">Rhododendron griersonianum</name>
    <dbReference type="NCBI Taxonomy" id="479676"/>
    <lineage>
        <taxon>Eukaryota</taxon>
        <taxon>Viridiplantae</taxon>
        <taxon>Streptophyta</taxon>
        <taxon>Embryophyta</taxon>
        <taxon>Tracheophyta</taxon>
        <taxon>Spermatophyta</taxon>
        <taxon>Magnoliopsida</taxon>
        <taxon>eudicotyledons</taxon>
        <taxon>Gunneridae</taxon>
        <taxon>Pentapetalae</taxon>
        <taxon>asterids</taxon>
        <taxon>Ericales</taxon>
        <taxon>Ericaceae</taxon>
        <taxon>Ericoideae</taxon>
        <taxon>Rhodoreae</taxon>
        <taxon>Rhododendron</taxon>
    </lineage>
</organism>
<feature type="domain" description="C-terminal associated" evidence="14">
    <location>
        <begin position="165"/>
        <end position="246"/>
    </location>
</feature>
<dbReference type="InterPro" id="IPR050634">
    <property type="entry name" value="DNA_Topoisomerase_II"/>
</dbReference>
<dbReference type="InterPro" id="IPR036430">
    <property type="entry name" value="RNase_T2-like_sf"/>
</dbReference>
<evidence type="ECO:0000256" key="1">
    <source>
        <dbReference type="ARBA" id="ARBA00000185"/>
    </source>
</evidence>
<accession>A0AAV6IZP4</accession>
<feature type="chain" id="PRO_5043428510" description="DNA topoisomerase (ATP-hydrolyzing)" evidence="13">
    <location>
        <begin position="16"/>
        <end position="595"/>
    </location>
</feature>
<dbReference type="GO" id="GO:0006265">
    <property type="term" value="P:DNA topological change"/>
    <property type="evidence" value="ECO:0007669"/>
    <property type="project" value="InterPro"/>
</dbReference>
<evidence type="ECO:0000259" key="14">
    <source>
        <dbReference type="Pfam" id="PF16898"/>
    </source>
</evidence>
<dbReference type="GO" id="GO:0003918">
    <property type="term" value="F:DNA topoisomerase type II (double strand cut, ATP-hydrolyzing) activity"/>
    <property type="evidence" value="ECO:0007669"/>
    <property type="project" value="UniProtKB-EC"/>
</dbReference>
<dbReference type="SUPFAM" id="SSF55895">
    <property type="entry name" value="Ribonuclease Rh-like"/>
    <property type="match status" value="1"/>
</dbReference>
<comment type="catalytic activity">
    <reaction evidence="1">
        <text>ATP-dependent breakage, passage and rejoining of double-stranded DNA.</text>
        <dbReference type="EC" id="5.6.2.2"/>
    </reaction>
</comment>
<dbReference type="InterPro" id="IPR023271">
    <property type="entry name" value="Aquaporin-like"/>
</dbReference>
<keyword evidence="9" id="KW-0799">Topoisomerase</keyword>
<evidence type="ECO:0000256" key="11">
    <source>
        <dbReference type="ARBA" id="ARBA00023136"/>
    </source>
</evidence>
<gene>
    <name evidence="15" type="ORF">RHGRI_026813</name>
</gene>
<dbReference type="Pfam" id="PF00230">
    <property type="entry name" value="MIP"/>
    <property type="match status" value="1"/>
</dbReference>
<evidence type="ECO:0000256" key="7">
    <source>
        <dbReference type="ARBA" id="ARBA00022840"/>
    </source>
</evidence>
<evidence type="ECO:0000256" key="9">
    <source>
        <dbReference type="ARBA" id="ARBA00023029"/>
    </source>
</evidence>
<dbReference type="InterPro" id="IPR013760">
    <property type="entry name" value="Topo_IIA-like_dom_sf"/>
</dbReference>